<keyword evidence="2" id="KW-1185">Reference proteome</keyword>
<reference evidence="1 2" key="1">
    <citation type="journal article" date="2019" name="Sci. Rep.">
        <title>Orb-weaving spider Araneus ventricosus genome elucidates the spidroin gene catalogue.</title>
        <authorList>
            <person name="Kono N."/>
            <person name="Nakamura H."/>
            <person name="Ohtoshi R."/>
            <person name="Moran D.A.P."/>
            <person name="Shinohara A."/>
            <person name="Yoshida Y."/>
            <person name="Fujiwara M."/>
            <person name="Mori M."/>
            <person name="Tomita M."/>
            <person name="Arakawa K."/>
        </authorList>
    </citation>
    <scope>NUCLEOTIDE SEQUENCE [LARGE SCALE GENOMIC DNA]</scope>
</reference>
<accession>A0A4Y2R1B8</accession>
<dbReference type="OrthoDB" id="6756756at2759"/>
<evidence type="ECO:0000313" key="1">
    <source>
        <dbReference type="EMBL" id="GBN69474.1"/>
    </source>
</evidence>
<comment type="caution">
    <text evidence="1">The sequence shown here is derived from an EMBL/GenBank/DDBJ whole genome shotgun (WGS) entry which is preliminary data.</text>
</comment>
<dbReference type="Proteomes" id="UP000499080">
    <property type="component" value="Unassembled WGS sequence"/>
</dbReference>
<sequence>MRRPGSVHKTGGFRLSGRSRELDLTYAGERQVLLRIETRQYSHQGLRVLVFTDRPGPRAHLVGVYIELRDLFHFSSAVQVDSFSDSDSNNPPANAIKNIFQNDYVVIKLAGKKSVRFYVGVIISQDAFDEYTVKFMRKCGKDKFTFPENDDIAEVDSSNIVNVLSQPSLNKREQYVFNENLEHYNLT</sequence>
<protein>
    <submittedName>
        <fullName evidence="1">Uncharacterized protein</fullName>
    </submittedName>
</protein>
<dbReference type="EMBL" id="BGPR01015498">
    <property type="protein sequence ID" value="GBN69474.1"/>
    <property type="molecule type" value="Genomic_DNA"/>
</dbReference>
<proteinExistence type="predicted"/>
<name>A0A4Y2R1B8_ARAVE</name>
<gene>
    <name evidence="1" type="ORF">AVEN_239195_1</name>
</gene>
<dbReference type="AlphaFoldDB" id="A0A4Y2R1B8"/>
<evidence type="ECO:0000313" key="2">
    <source>
        <dbReference type="Proteomes" id="UP000499080"/>
    </source>
</evidence>
<organism evidence="1 2">
    <name type="scientific">Araneus ventricosus</name>
    <name type="common">Orbweaver spider</name>
    <name type="synonym">Epeira ventricosa</name>
    <dbReference type="NCBI Taxonomy" id="182803"/>
    <lineage>
        <taxon>Eukaryota</taxon>
        <taxon>Metazoa</taxon>
        <taxon>Ecdysozoa</taxon>
        <taxon>Arthropoda</taxon>
        <taxon>Chelicerata</taxon>
        <taxon>Arachnida</taxon>
        <taxon>Araneae</taxon>
        <taxon>Araneomorphae</taxon>
        <taxon>Entelegynae</taxon>
        <taxon>Araneoidea</taxon>
        <taxon>Araneidae</taxon>
        <taxon>Araneus</taxon>
    </lineage>
</organism>